<evidence type="ECO:0000256" key="3">
    <source>
        <dbReference type="ARBA" id="ARBA00023002"/>
    </source>
</evidence>
<keyword evidence="8" id="KW-1185">Reference proteome</keyword>
<dbReference type="AlphaFoldDB" id="A0A6P1BFS5"/>
<comment type="caution">
    <text evidence="7">The sequence shown here is derived from an EMBL/GenBank/DDBJ whole genome shotgun (WGS) entry which is preliminary data.</text>
</comment>
<protein>
    <submittedName>
        <fullName evidence="7">LLM class flavin-dependent oxidoreductase</fullName>
    </submittedName>
</protein>
<keyword evidence="1" id="KW-0285">Flavoprotein</keyword>
<dbReference type="GO" id="GO:0008726">
    <property type="term" value="F:alkanesulfonate monooxygenase activity"/>
    <property type="evidence" value="ECO:0007669"/>
    <property type="project" value="TreeGrafter"/>
</dbReference>
<sequence length="236" mass="26481">MLPNSISVPQRRERRPRSRSKPRVYEQELRVMAIRFGYWMPLGSGGFVISGVPQRTDWTLDYNASLAREAEDLGFEYGLAPARFIASHGWELQQEAIPCTAVLSAQTTRLKLISAIHAGFWHPAMIAKVGSTIDVYSKGRFAINILTGWFKDEFRAFGEPWPEHDERYRRSEADAQGALDAAPFHVQGRLLQHQRCLVETAADLAGAPGDLPGGNSKAARRMAAKYSDWYFSTAPR</sequence>
<feature type="region of interest" description="Disordered" evidence="5">
    <location>
        <begin position="1"/>
        <end position="21"/>
    </location>
</feature>
<dbReference type="GO" id="GO:0046306">
    <property type="term" value="P:alkanesulfonate catabolic process"/>
    <property type="evidence" value="ECO:0007669"/>
    <property type="project" value="TreeGrafter"/>
</dbReference>
<accession>A0A6P1BFS5</accession>
<dbReference type="Gene3D" id="3.20.20.30">
    <property type="entry name" value="Luciferase-like domain"/>
    <property type="match status" value="1"/>
</dbReference>
<evidence type="ECO:0000259" key="6">
    <source>
        <dbReference type="Pfam" id="PF00296"/>
    </source>
</evidence>
<keyword evidence="3" id="KW-0560">Oxidoreductase</keyword>
<dbReference type="PANTHER" id="PTHR42847:SF4">
    <property type="entry name" value="ALKANESULFONATE MONOOXYGENASE-RELATED"/>
    <property type="match status" value="1"/>
</dbReference>
<feature type="compositionally biased region" description="Basic residues" evidence="5">
    <location>
        <begin position="12"/>
        <end position="21"/>
    </location>
</feature>
<dbReference type="Pfam" id="PF00296">
    <property type="entry name" value="Bac_luciferase"/>
    <property type="match status" value="1"/>
</dbReference>
<name>A0A6P1BFS5_9BRAD</name>
<evidence type="ECO:0000256" key="4">
    <source>
        <dbReference type="ARBA" id="ARBA00023033"/>
    </source>
</evidence>
<dbReference type="InterPro" id="IPR011251">
    <property type="entry name" value="Luciferase-like_dom"/>
</dbReference>
<keyword evidence="4" id="KW-0503">Monooxygenase</keyword>
<dbReference type="PANTHER" id="PTHR42847">
    <property type="entry name" value="ALKANESULFONATE MONOOXYGENASE"/>
    <property type="match status" value="1"/>
</dbReference>
<gene>
    <name evidence="7" type="ORF">FNJ47_10975</name>
</gene>
<evidence type="ECO:0000256" key="1">
    <source>
        <dbReference type="ARBA" id="ARBA00022630"/>
    </source>
</evidence>
<dbReference type="SUPFAM" id="SSF51679">
    <property type="entry name" value="Bacterial luciferase-like"/>
    <property type="match status" value="1"/>
</dbReference>
<keyword evidence="2" id="KW-0288">FMN</keyword>
<proteinExistence type="predicted"/>
<dbReference type="EMBL" id="VKHP01000032">
    <property type="protein sequence ID" value="NEU96342.1"/>
    <property type="molecule type" value="Genomic_DNA"/>
</dbReference>
<evidence type="ECO:0000313" key="8">
    <source>
        <dbReference type="Proteomes" id="UP000468531"/>
    </source>
</evidence>
<dbReference type="InterPro" id="IPR036661">
    <property type="entry name" value="Luciferase-like_sf"/>
</dbReference>
<reference evidence="7 8" key="1">
    <citation type="journal article" date="2020" name="Arch. Microbiol.">
        <title>Bradyrhizobium uaiense sp. nov., a new highly efficient cowpea symbiont.</title>
        <authorList>
            <person name="Cabral Michel D."/>
            <person name="Azarias Guimaraes A."/>
            <person name="Martins da Costa E."/>
            <person name="Soares de Carvalho T."/>
            <person name="Balsanelli E."/>
            <person name="Willems A."/>
            <person name="Maltempi de Souza E."/>
            <person name="de Souza Moreira F.M."/>
        </authorList>
    </citation>
    <scope>NUCLEOTIDE SEQUENCE [LARGE SCALE GENOMIC DNA]</scope>
    <source>
        <strain evidence="7 8">UFLA 03-164</strain>
    </source>
</reference>
<dbReference type="InterPro" id="IPR050172">
    <property type="entry name" value="SsuD_RutA_monooxygenase"/>
</dbReference>
<feature type="domain" description="Luciferase-like" evidence="6">
    <location>
        <begin position="35"/>
        <end position="234"/>
    </location>
</feature>
<evidence type="ECO:0000313" key="7">
    <source>
        <dbReference type="EMBL" id="NEU96342.1"/>
    </source>
</evidence>
<evidence type="ECO:0000256" key="2">
    <source>
        <dbReference type="ARBA" id="ARBA00022643"/>
    </source>
</evidence>
<evidence type="ECO:0000256" key="5">
    <source>
        <dbReference type="SAM" id="MobiDB-lite"/>
    </source>
</evidence>
<organism evidence="7 8">
    <name type="scientific">Bradyrhizobium uaiense</name>
    <dbReference type="NCBI Taxonomy" id="2594946"/>
    <lineage>
        <taxon>Bacteria</taxon>
        <taxon>Pseudomonadati</taxon>
        <taxon>Pseudomonadota</taxon>
        <taxon>Alphaproteobacteria</taxon>
        <taxon>Hyphomicrobiales</taxon>
        <taxon>Nitrobacteraceae</taxon>
        <taxon>Bradyrhizobium</taxon>
    </lineage>
</organism>
<dbReference type="Proteomes" id="UP000468531">
    <property type="component" value="Unassembled WGS sequence"/>
</dbReference>